<keyword evidence="3" id="KW-1185">Reference proteome</keyword>
<gene>
    <name evidence="2" type="ORF">Hamer_G012581</name>
</gene>
<dbReference type="AlphaFoldDB" id="A0A8J5N0Q0"/>
<keyword evidence="1" id="KW-0175">Coiled coil</keyword>
<evidence type="ECO:0000313" key="3">
    <source>
        <dbReference type="Proteomes" id="UP000747542"/>
    </source>
</evidence>
<dbReference type="Proteomes" id="UP000747542">
    <property type="component" value="Unassembled WGS sequence"/>
</dbReference>
<proteinExistence type="predicted"/>
<protein>
    <submittedName>
        <fullName evidence="2">Uncharacterized protein</fullName>
    </submittedName>
</protein>
<feature type="coiled-coil region" evidence="1">
    <location>
        <begin position="154"/>
        <end position="181"/>
    </location>
</feature>
<evidence type="ECO:0000256" key="1">
    <source>
        <dbReference type="SAM" id="Coils"/>
    </source>
</evidence>
<evidence type="ECO:0000313" key="2">
    <source>
        <dbReference type="EMBL" id="KAG7171005.1"/>
    </source>
</evidence>
<organism evidence="2 3">
    <name type="scientific">Homarus americanus</name>
    <name type="common">American lobster</name>
    <dbReference type="NCBI Taxonomy" id="6706"/>
    <lineage>
        <taxon>Eukaryota</taxon>
        <taxon>Metazoa</taxon>
        <taxon>Ecdysozoa</taxon>
        <taxon>Arthropoda</taxon>
        <taxon>Crustacea</taxon>
        <taxon>Multicrustacea</taxon>
        <taxon>Malacostraca</taxon>
        <taxon>Eumalacostraca</taxon>
        <taxon>Eucarida</taxon>
        <taxon>Decapoda</taxon>
        <taxon>Pleocyemata</taxon>
        <taxon>Astacidea</taxon>
        <taxon>Nephropoidea</taxon>
        <taxon>Nephropidae</taxon>
        <taxon>Homarus</taxon>
    </lineage>
</organism>
<reference evidence="2" key="1">
    <citation type="journal article" date="2021" name="Sci. Adv.">
        <title>The American lobster genome reveals insights on longevity, neural, and immune adaptations.</title>
        <authorList>
            <person name="Polinski J.M."/>
            <person name="Zimin A.V."/>
            <person name="Clark K.F."/>
            <person name="Kohn A.B."/>
            <person name="Sadowski N."/>
            <person name="Timp W."/>
            <person name="Ptitsyn A."/>
            <person name="Khanna P."/>
            <person name="Romanova D.Y."/>
            <person name="Williams P."/>
            <person name="Greenwood S.J."/>
            <person name="Moroz L.L."/>
            <person name="Walt D.R."/>
            <person name="Bodnar A.G."/>
        </authorList>
    </citation>
    <scope>NUCLEOTIDE SEQUENCE</scope>
    <source>
        <strain evidence="2">GMGI-L3</strain>
    </source>
</reference>
<accession>A0A8J5N0Q0</accession>
<comment type="caution">
    <text evidence="2">The sequence shown here is derived from an EMBL/GenBank/DDBJ whole genome shotgun (WGS) entry which is preliminary data.</text>
</comment>
<sequence length="181" mass="21362">MSDPKLLPGEDKPGNDTAGLLAKNKSGCSDCTNLSKKLKVSREWNKFYELKLENTDKLLHIVTEYEREKERNVNLQLAYDQRSREYSYIHEQMTNLLLEVEPLREKLRKAEKCLEEEMCNKEKAESQEHVFRFTIEQQKHQIMSMKEKVDTNLLDLLEKRLSSARSEIRRLKIDINAKTCE</sequence>
<name>A0A8J5N0Q0_HOMAM</name>
<dbReference type="EMBL" id="JAHLQT010013238">
    <property type="protein sequence ID" value="KAG7171005.1"/>
    <property type="molecule type" value="Genomic_DNA"/>
</dbReference>